<organism evidence="5 6">
    <name type="scientific">Shewanella denitrificans (strain OS217 / ATCC BAA-1090 / DSM 15013)</name>
    <dbReference type="NCBI Taxonomy" id="318161"/>
    <lineage>
        <taxon>Bacteria</taxon>
        <taxon>Pseudomonadati</taxon>
        <taxon>Pseudomonadota</taxon>
        <taxon>Gammaproteobacteria</taxon>
        <taxon>Alteromonadales</taxon>
        <taxon>Shewanellaceae</taxon>
        <taxon>Shewanella</taxon>
    </lineage>
</organism>
<dbReference type="PANTHER" id="PTHR34069">
    <property type="entry name" value="3-OXOACYL-[ACYL-CARRIER-PROTEIN] SYNTHASE 3"/>
    <property type="match status" value="1"/>
</dbReference>
<keyword evidence="1 5" id="KW-0808">Transferase</keyword>
<dbReference type="PANTHER" id="PTHR34069:SF2">
    <property type="entry name" value="BETA-KETOACYL-[ACYL-CARRIER-PROTEIN] SYNTHASE III"/>
    <property type="match status" value="1"/>
</dbReference>
<dbReference type="GO" id="GO:0004315">
    <property type="term" value="F:3-oxoacyl-[acyl-carrier-protein] synthase activity"/>
    <property type="evidence" value="ECO:0007669"/>
    <property type="project" value="UniProtKB-EC"/>
</dbReference>
<keyword evidence="6" id="KW-1185">Reference proteome</keyword>
<dbReference type="InterPro" id="IPR013751">
    <property type="entry name" value="ACP_syn_III_N"/>
</dbReference>
<dbReference type="InterPro" id="IPR016039">
    <property type="entry name" value="Thiolase-like"/>
</dbReference>
<evidence type="ECO:0000256" key="2">
    <source>
        <dbReference type="ARBA" id="ARBA00023315"/>
    </source>
</evidence>
<evidence type="ECO:0000259" key="4">
    <source>
        <dbReference type="Pfam" id="PF08545"/>
    </source>
</evidence>
<dbReference type="Pfam" id="PF08541">
    <property type="entry name" value="ACP_syn_III_C"/>
    <property type="match status" value="1"/>
</dbReference>
<dbReference type="Proteomes" id="UP000001982">
    <property type="component" value="Chromosome"/>
</dbReference>
<dbReference type="InterPro" id="IPR013747">
    <property type="entry name" value="ACP_syn_III_C"/>
</dbReference>
<accession>Q12JH9</accession>
<feature type="domain" description="Beta-ketoacyl-[acyl-carrier-protein] synthase III C-terminal" evidence="3">
    <location>
        <begin position="234"/>
        <end position="320"/>
    </location>
</feature>
<dbReference type="GO" id="GO:0044550">
    <property type="term" value="P:secondary metabolite biosynthetic process"/>
    <property type="evidence" value="ECO:0007669"/>
    <property type="project" value="TreeGrafter"/>
</dbReference>
<dbReference type="HOGENOM" id="CLU_039592_1_0_6"/>
<gene>
    <name evidence="5" type="ordered locus">Sden_3120</name>
</gene>
<dbReference type="EMBL" id="CP000302">
    <property type="protein sequence ID" value="ABE56397.1"/>
    <property type="molecule type" value="Genomic_DNA"/>
</dbReference>
<dbReference type="EC" id="2.3.1.41" evidence="5"/>
<name>Q12JH9_SHEDO</name>
<dbReference type="AlphaFoldDB" id="Q12JH9"/>
<dbReference type="GO" id="GO:0006633">
    <property type="term" value="P:fatty acid biosynthetic process"/>
    <property type="evidence" value="ECO:0007669"/>
    <property type="project" value="InterPro"/>
</dbReference>
<dbReference type="OrthoDB" id="9815506at2"/>
<dbReference type="eggNOG" id="COG0332">
    <property type="taxonomic scope" value="Bacteria"/>
</dbReference>
<dbReference type="Pfam" id="PF08545">
    <property type="entry name" value="ACP_syn_III"/>
    <property type="match status" value="1"/>
</dbReference>
<dbReference type="STRING" id="318161.Sden_3120"/>
<sequence>MTTTSVKNISIIGIVSVLPEIELANIDQTCVTDIEKVIASTGIHSRRVVGPQQTALDLGNFACQQLLAELAWDINDVALIVFVTQTPDYPLPGNAVLLQNKLNLPKTTLAFDVNLGCSGFIYGFWLVSQLLNGLKGSKALLVVGDTTSQQYSDSNRSVSSLFGDAVSAIAIEKTPSTDEITFNFGSDGSGAPYLIQPNNGARNPGISPELFMDGTQVFVFTLREIPKSIMQCVEQKGWRLADIDYCIMHQANEMMLKRLAKKLGLNTDQVIISMKNIGNTSSASIPLALCLSLSEQLTTRSCKLILSGFGVGWSWGSAAMTSSPLRVCQLIDLASDNNLYFPFKQLKTL</sequence>
<evidence type="ECO:0000313" key="6">
    <source>
        <dbReference type="Proteomes" id="UP000001982"/>
    </source>
</evidence>
<proteinExistence type="predicted"/>
<reference evidence="5 6" key="1">
    <citation type="submission" date="2006-03" db="EMBL/GenBank/DDBJ databases">
        <title>Complete sequence of Shewanella denitrificans OS217.</title>
        <authorList>
            <consortium name="US DOE Joint Genome Institute"/>
            <person name="Copeland A."/>
            <person name="Lucas S."/>
            <person name="Lapidus A."/>
            <person name="Barry K."/>
            <person name="Detter J.C."/>
            <person name="Glavina del Rio T."/>
            <person name="Hammon N."/>
            <person name="Israni S."/>
            <person name="Dalin E."/>
            <person name="Tice H."/>
            <person name="Pitluck S."/>
            <person name="Brettin T."/>
            <person name="Bruce D."/>
            <person name="Han C."/>
            <person name="Tapia R."/>
            <person name="Gilna P."/>
            <person name="Kiss H."/>
            <person name="Schmutz J."/>
            <person name="Larimer F."/>
            <person name="Land M."/>
            <person name="Hauser L."/>
            <person name="Kyrpides N."/>
            <person name="Lykidis A."/>
            <person name="Richardson P."/>
        </authorList>
    </citation>
    <scope>NUCLEOTIDE SEQUENCE [LARGE SCALE GENOMIC DNA]</scope>
    <source>
        <strain evidence="6">OS217 / ATCC BAA-1090 / DSM 15013</strain>
    </source>
</reference>
<dbReference type="KEGG" id="sdn:Sden_3120"/>
<feature type="domain" description="Beta-ketoacyl-[acyl-carrier-protein] synthase III N-terminal" evidence="4">
    <location>
        <begin position="111"/>
        <end position="188"/>
    </location>
</feature>
<dbReference type="SUPFAM" id="SSF53901">
    <property type="entry name" value="Thiolase-like"/>
    <property type="match status" value="1"/>
</dbReference>
<protein>
    <submittedName>
        <fullName evidence="5">3-oxoacyl-(Acyl-carrier protein) synthase</fullName>
        <ecNumber evidence="5">2.3.1.41</ecNumber>
    </submittedName>
</protein>
<evidence type="ECO:0000256" key="1">
    <source>
        <dbReference type="ARBA" id="ARBA00022679"/>
    </source>
</evidence>
<keyword evidence="2 5" id="KW-0012">Acyltransferase</keyword>
<dbReference type="Gene3D" id="3.40.47.10">
    <property type="match status" value="1"/>
</dbReference>
<dbReference type="CDD" id="cd00830">
    <property type="entry name" value="KAS_III"/>
    <property type="match status" value="1"/>
</dbReference>
<dbReference type="RefSeq" id="WP_011497542.1">
    <property type="nucleotide sequence ID" value="NC_007954.1"/>
</dbReference>
<evidence type="ECO:0000313" key="5">
    <source>
        <dbReference type="EMBL" id="ABE56397.1"/>
    </source>
</evidence>
<evidence type="ECO:0000259" key="3">
    <source>
        <dbReference type="Pfam" id="PF08541"/>
    </source>
</evidence>